<evidence type="ECO:0000256" key="8">
    <source>
        <dbReference type="PIRSR" id="PIRSR602481-2"/>
    </source>
</evidence>
<protein>
    <recommendedName>
        <fullName evidence="11">Fur family transcriptional regulator</fullName>
    </recommendedName>
</protein>
<dbReference type="InterPro" id="IPR036388">
    <property type="entry name" value="WH-like_DNA-bd_sf"/>
</dbReference>
<dbReference type="GO" id="GO:1900376">
    <property type="term" value="P:regulation of secondary metabolite biosynthetic process"/>
    <property type="evidence" value="ECO:0007669"/>
    <property type="project" value="TreeGrafter"/>
</dbReference>
<evidence type="ECO:0000256" key="7">
    <source>
        <dbReference type="PIRSR" id="PIRSR602481-1"/>
    </source>
</evidence>
<comment type="cofactor">
    <cofactor evidence="7">
        <name>Zn(2+)</name>
        <dbReference type="ChEBI" id="CHEBI:29105"/>
    </cofactor>
    <text evidence="7">Binds 1 zinc ion per subunit.</text>
</comment>
<dbReference type="GO" id="GO:0045892">
    <property type="term" value="P:negative regulation of DNA-templated transcription"/>
    <property type="evidence" value="ECO:0007669"/>
    <property type="project" value="TreeGrafter"/>
</dbReference>
<dbReference type="GO" id="GO:0008270">
    <property type="term" value="F:zinc ion binding"/>
    <property type="evidence" value="ECO:0007669"/>
    <property type="project" value="TreeGrafter"/>
</dbReference>
<dbReference type="InterPro" id="IPR036390">
    <property type="entry name" value="WH_DNA-bd_sf"/>
</dbReference>
<accession>A0A096CVY4</accession>
<evidence type="ECO:0000256" key="6">
    <source>
        <dbReference type="ARBA" id="ARBA00023163"/>
    </source>
</evidence>
<dbReference type="Proteomes" id="UP000029622">
    <property type="component" value="Unassembled WGS sequence"/>
</dbReference>
<feature type="binding site" evidence="7">
    <location>
        <position position="100"/>
    </location>
    <ligand>
        <name>Zn(2+)</name>
        <dbReference type="ChEBI" id="CHEBI:29105"/>
    </ligand>
</feature>
<proteinExistence type="inferred from homology"/>
<evidence type="ECO:0008006" key="11">
    <source>
        <dbReference type="Google" id="ProtNLM"/>
    </source>
</evidence>
<keyword evidence="6" id="KW-0804">Transcription</keyword>
<dbReference type="CDD" id="cd07153">
    <property type="entry name" value="Fur_like"/>
    <property type="match status" value="1"/>
</dbReference>
<evidence type="ECO:0000256" key="1">
    <source>
        <dbReference type="ARBA" id="ARBA00007957"/>
    </source>
</evidence>
<dbReference type="InterPro" id="IPR002481">
    <property type="entry name" value="FUR"/>
</dbReference>
<reference evidence="9 10" key="1">
    <citation type="submission" date="2013-12" db="EMBL/GenBank/DDBJ databases">
        <title>Draft genome sequence of Caloranaerobacter sp. H53214.</title>
        <authorList>
            <person name="Jiang L.J."/>
            <person name="Shao Z.Z."/>
            <person name="Long M.N."/>
        </authorList>
    </citation>
    <scope>NUCLEOTIDE SEQUENCE [LARGE SCALE GENOMIC DNA]</scope>
    <source>
        <strain evidence="9 10">H53214</strain>
    </source>
</reference>
<keyword evidence="2" id="KW-0678">Repressor</keyword>
<feature type="binding site" evidence="8">
    <location>
        <position position="128"/>
    </location>
    <ligand>
        <name>Fe cation</name>
        <dbReference type="ChEBI" id="CHEBI:24875"/>
    </ligand>
</feature>
<keyword evidence="5" id="KW-0238">DNA-binding</keyword>
<dbReference type="Pfam" id="PF01475">
    <property type="entry name" value="FUR"/>
    <property type="match status" value="1"/>
</dbReference>
<feature type="binding site" evidence="7">
    <location>
        <position position="97"/>
    </location>
    <ligand>
        <name>Zn(2+)</name>
        <dbReference type="ChEBI" id="CHEBI:29105"/>
    </ligand>
</feature>
<evidence type="ECO:0000313" key="9">
    <source>
        <dbReference type="EMBL" id="KGG80714.1"/>
    </source>
</evidence>
<evidence type="ECO:0000256" key="3">
    <source>
        <dbReference type="ARBA" id="ARBA00022833"/>
    </source>
</evidence>
<evidence type="ECO:0000256" key="5">
    <source>
        <dbReference type="ARBA" id="ARBA00023125"/>
    </source>
</evidence>
<dbReference type="PANTHER" id="PTHR33202">
    <property type="entry name" value="ZINC UPTAKE REGULATION PROTEIN"/>
    <property type="match status" value="1"/>
</dbReference>
<organism evidence="9 10">
    <name type="scientific">Caloranaerobacter azorensis H53214</name>
    <dbReference type="NCBI Taxonomy" id="1156417"/>
    <lineage>
        <taxon>Bacteria</taxon>
        <taxon>Bacillati</taxon>
        <taxon>Bacillota</taxon>
        <taxon>Tissierellia</taxon>
        <taxon>Tissierellales</taxon>
        <taxon>Thermohalobacteraceae</taxon>
        <taxon>Caloranaerobacter</taxon>
    </lineage>
</organism>
<evidence type="ECO:0000256" key="4">
    <source>
        <dbReference type="ARBA" id="ARBA00023015"/>
    </source>
</evidence>
<name>A0A096CVY4_9FIRM</name>
<dbReference type="GO" id="GO:0000976">
    <property type="term" value="F:transcription cis-regulatory region binding"/>
    <property type="evidence" value="ECO:0007669"/>
    <property type="project" value="TreeGrafter"/>
</dbReference>
<dbReference type="AlphaFoldDB" id="A0A096CVY4"/>
<keyword evidence="8" id="KW-0408">Iron</keyword>
<sequence>MITIESVQKKLKEKGLKLTNQRKAIIEVLVENKDNFLTAEEIFLKSREKCPQTNFSTIYRNLEILTNLNIIHKTNIENNTSMFELVQNDSHHHHIICKKCGRTEFIDFCPLDKILSEVDKKNFTLTDHKFELYGYCDKCKKKDNR</sequence>
<dbReference type="EMBL" id="AZTB01000016">
    <property type="protein sequence ID" value="KGG80714.1"/>
    <property type="molecule type" value="Genomic_DNA"/>
</dbReference>
<feature type="binding site" evidence="7">
    <location>
        <position position="139"/>
    </location>
    <ligand>
        <name>Zn(2+)</name>
        <dbReference type="ChEBI" id="CHEBI:29105"/>
    </ligand>
</feature>
<keyword evidence="3 7" id="KW-0862">Zinc</keyword>
<evidence type="ECO:0000313" key="10">
    <source>
        <dbReference type="Proteomes" id="UP000029622"/>
    </source>
</evidence>
<gene>
    <name evidence="9" type="ORF">Y919_04555</name>
</gene>
<comment type="similarity">
    <text evidence="1">Belongs to the Fur family.</text>
</comment>
<dbReference type="Gene3D" id="3.30.1490.190">
    <property type="match status" value="1"/>
</dbReference>
<keyword evidence="4" id="KW-0805">Transcription regulation</keyword>
<keyword evidence="7" id="KW-0479">Metal-binding</keyword>
<dbReference type="PANTHER" id="PTHR33202:SF7">
    <property type="entry name" value="FERRIC UPTAKE REGULATION PROTEIN"/>
    <property type="match status" value="1"/>
</dbReference>
<dbReference type="STRING" id="1156417.Y919_04555"/>
<comment type="caution">
    <text evidence="9">The sequence shown here is derived from an EMBL/GenBank/DDBJ whole genome shotgun (WGS) entry which is preliminary data.</text>
</comment>
<dbReference type="RefSeq" id="WP_035162857.1">
    <property type="nucleotide sequence ID" value="NZ_AZTB01000016.1"/>
</dbReference>
<feature type="binding site" evidence="8">
    <location>
        <position position="91"/>
    </location>
    <ligand>
        <name>Fe cation</name>
        <dbReference type="ChEBI" id="CHEBI:24875"/>
    </ligand>
</feature>
<dbReference type="GO" id="GO:0003700">
    <property type="term" value="F:DNA-binding transcription factor activity"/>
    <property type="evidence" value="ECO:0007669"/>
    <property type="project" value="InterPro"/>
</dbReference>
<dbReference type="SUPFAM" id="SSF46785">
    <property type="entry name" value="Winged helix' DNA-binding domain"/>
    <property type="match status" value="1"/>
</dbReference>
<evidence type="ECO:0000256" key="2">
    <source>
        <dbReference type="ARBA" id="ARBA00022491"/>
    </source>
</evidence>
<dbReference type="Gene3D" id="1.10.10.10">
    <property type="entry name" value="Winged helix-like DNA-binding domain superfamily/Winged helix DNA-binding domain"/>
    <property type="match status" value="1"/>
</dbReference>
<comment type="cofactor">
    <cofactor evidence="8">
        <name>Mn(2+)</name>
        <dbReference type="ChEBI" id="CHEBI:29035"/>
    </cofactor>
    <cofactor evidence="8">
        <name>Fe(2+)</name>
        <dbReference type="ChEBI" id="CHEBI:29033"/>
    </cofactor>
    <text evidence="8">Binds 1 Mn(2+) or Fe(2+) ion per subunit.</text>
</comment>
<dbReference type="InterPro" id="IPR043135">
    <property type="entry name" value="Fur_C"/>
</dbReference>
<feature type="binding site" evidence="7">
    <location>
        <position position="136"/>
    </location>
    <ligand>
        <name>Zn(2+)</name>
        <dbReference type="ChEBI" id="CHEBI:29105"/>
    </ligand>
</feature>